<keyword evidence="1" id="KW-0479">Metal-binding</keyword>
<keyword evidence="12" id="KW-1185">Reference proteome</keyword>
<sequence>MSSPLVENVQQRLCADMCTVCGDKSTDKECIITSKTRNCCQYCRLQKCFRVGMKIEAIRAERNQKKREKEQIREKNFLAVSDIENLIENLVKSYDNAFPSDVSISSVGHAKSLFKLFLSDSSLFEPAQNSIINACIESSFLLALLVRESFNRTDFGAQFLKNYDAEIERIRGRFAAMLQKDVEVLLTILSLIITNTSISSGFLYGISGKLTSCLMLIMHRISADGADIFSEVITFLLNLSERITSLRTADNSII</sequence>
<keyword evidence="5" id="KW-0238">DNA-binding</keyword>
<dbReference type="PANTHER" id="PTHR24085:SF9">
    <property type="match status" value="1"/>
</dbReference>
<dbReference type="GO" id="GO:0000978">
    <property type="term" value="F:RNA polymerase II cis-regulatory region sequence-specific DNA binding"/>
    <property type="evidence" value="ECO:0007669"/>
    <property type="project" value="TreeGrafter"/>
</dbReference>
<dbReference type="GO" id="GO:0035259">
    <property type="term" value="F:nuclear glucocorticoid receptor binding"/>
    <property type="evidence" value="ECO:0007669"/>
    <property type="project" value="TreeGrafter"/>
</dbReference>
<evidence type="ECO:0000256" key="3">
    <source>
        <dbReference type="ARBA" id="ARBA00022833"/>
    </source>
</evidence>
<dbReference type="Proteomes" id="UP000038040">
    <property type="component" value="Unplaced"/>
</dbReference>
<evidence type="ECO:0000313" key="12">
    <source>
        <dbReference type="Proteomes" id="UP000274756"/>
    </source>
</evidence>
<dbReference type="PROSITE" id="PS51030">
    <property type="entry name" value="NUCLEAR_REC_DBD_2"/>
    <property type="match status" value="1"/>
</dbReference>
<evidence type="ECO:0000313" key="13">
    <source>
        <dbReference type="WBParaSite" id="DME_0000366101-mRNA-1"/>
    </source>
</evidence>
<dbReference type="EMBL" id="UYYG01001162">
    <property type="protein sequence ID" value="VDN57693.1"/>
    <property type="molecule type" value="Genomic_DNA"/>
</dbReference>
<evidence type="ECO:0000256" key="7">
    <source>
        <dbReference type="ARBA" id="ARBA00023170"/>
    </source>
</evidence>
<evidence type="ECO:0000256" key="8">
    <source>
        <dbReference type="ARBA" id="ARBA00023242"/>
    </source>
</evidence>
<keyword evidence="6" id="KW-0804">Transcription</keyword>
<dbReference type="AlphaFoldDB" id="A0A0N4U9B0"/>
<dbReference type="GO" id="GO:0005667">
    <property type="term" value="C:transcription regulator complex"/>
    <property type="evidence" value="ECO:0007669"/>
    <property type="project" value="TreeGrafter"/>
</dbReference>
<evidence type="ECO:0000313" key="11">
    <source>
        <dbReference type="Proteomes" id="UP000038040"/>
    </source>
</evidence>
<organism evidence="11 13">
    <name type="scientific">Dracunculus medinensis</name>
    <name type="common">Guinea worm</name>
    <dbReference type="NCBI Taxonomy" id="318479"/>
    <lineage>
        <taxon>Eukaryota</taxon>
        <taxon>Metazoa</taxon>
        <taxon>Ecdysozoa</taxon>
        <taxon>Nematoda</taxon>
        <taxon>Chromadorea</taxon>
        <taxon>Rhabditida</taxon>
        <taxon>Spirurina</taxon>
        <taxon>Dracunculoidea</taxon>
        <taxon>Dracunculidae</taxon>
        <taxon>Dracunculus</taxon>
    </lineage>
</organism>
<gene>
    <name evidence="10" type="ORF">DME_LOCUS7666</name>
</gene>
<keyword evidence="8" id="KW-0539">Nucleus</keyword>
<dbReference type="Gene3D" id="3.30.50.10">
    <property type="entry name" value="Erythroid Transcription Factor GATA-1, subunit A"/>
    <property type="match status" value="1"/>
</dbReference>
<dbReference type="GO" id="GO:0005634">
    <property type="term" value="C:nucleus"/>
    <property type="evidence" value="ECO:0007669"/>
    <property type="project" value="TreeGrafter"/>
</dbReference>
<protein>
    <submittedName>
        <fullName evidence="13">Nuclear receptor domain-containing protein</fullName>
    </submittedName>
</protein>
<evidence type="ECO:0000256" key="2">
    <source>
        <dbReference type="ARBA" id="ARBA00022771"/>
    </source>
</evidence>
<dbReference type="InterPro" id="IPR013088">
    <property type="entry name" value="Znf_NHR/GATA"/>
</dbReference>
<dbReference type="GO" id="GO:0008270">
    <property type="term" value="F:zinc ion binding"/>
    <property type="evidence" value="ECO:0007669"/>
    <property type="project" value="UniProtKB-KW"/>
</dbReference>
<evidence type="ECO:0000256" key="4">
    <source>
        <dbReference type="ARBA" id="ARBA00023015"/>
    </source>
</evidence>
<keyword evidence="4" id="KW-0805">Transcription regulation</keyword>
<dbReference type="Pfam" id="PF00105">
    <property type="entry name" value="zf-C4"/>
    <property type="match status" value="1"/>
</dbReference>
<dbReference type="GO" id="GO:0071376">
    <property type="term" value="P:cellular response to corticotropin-releasing hormone stimulus"/>
    <property type="evidence" value="ECO:0007669"/>
    <property type="project" value="TreeGrafter"/>
</dbReference>
<accession>A0A0N4U9B0</accession>
<evidence type="ECO:0000259" key="9">
    <source>
        <dbReference type="PROSITE" id="PS51030"/>
    </source>
</evidence>
<proteinExistence type="predicted"/>
<reference evidence="13" key="1">
    <citation type="submission" date="2017-02" db="UniProtKB">
        <authorList>
            <consortium name="WormBaseParasite"/>
        </authorList>
    </citation>
    <scope>IDENTIFICATION</scope>
</reference>
<dbReference type="STRING" id="318479.A0A0N4U9B0"/>
<dbReference type="WBParaSite" id="DME_0000366101-mRNA-1">
    <property type="protein sequence ID" value="DME_0000366101-mRNA-1"/>
    <property type="gene ID" value="DME_0000366101"/>
</dbReference>
<dbReference type="PANTHER" id="PTHR24085">
    <property type="entry name" value="NUCLEAR HORMONE RECEPTOR"/>
    <property type="match status" value="1"/>
</dbReference>
<dbReference type="SMART" id="SM00399">
    <property type="entry name" value="ZnF_C4"/>
    <property type="match status" value="1"/>
</dbReference>
<dbReference type="Proteomes" id="UP000274756">
    <property type="component" value="Unassembled WGS sequence"/>
</dbReference>
<reference evidence="10 12" key="2">
    <citation type="submission" date="2018-11" db="EMBL/GenBank/DDBJ databases">
        <authorList>
            <consortium name="Pathogen Informatics"/>
        </authorList>
    </citation>
    <scope>NUCLEOTIDE SEQUENCE [LARGE SCALE GENOMIC DNA]</scope>
</reference>
<dbReference type="InterPro" id="IPR001628">
    <property type="entry name" value="Znf_hrmn_rcpt"/>
</dbReference>
<feature type="domain" description="Nuclear receptor" evidence="9">
    <location>
        <begin position="1"/>
        <end position="60"/>
    </location>
</feature>
<keyword evidence="3" id="KW-0862">Zinc</keyword>
<dbReference type="GO" id="GO:0000981">
    <property type="term" value="F:DNA-binding transcription factor activity, RNA polymerase II-specific"/>
    <property type="evidence" value="ECO:0007669"/>
    <property type="project" value="TreeGrafter"/>
</dbReference>
<keyword evidence="7" id="KW-0675">Receptor</keyword>
<evidence type="ECO:0000256" key="5">
    <source>
        <dbReference type="ARBA" id="ARBA00023125"/>
    </source>
</evidence>
<evidence type="ECO:0000313" key="10">
    <source>
        <dbReference type="EMBL" id="VDN57693.1"/>
    </source>
</evidence>
<dbReference type="SUPFAM" id="SSF57716">
    <property type="entry name" value="Glucocorticoid receptor-like (DNA-binding domain)"/>
    <property type="match status" value="1"/>
</dbReference>
<dbReference type="PRINTS" id="PR00047">
    <property type="entry name" value="STROIDFINGER"/>
</dbReference>
<name>A0A0N4U9B0_DRAME</name>
<evidence type="ECO:0000256" key="1">
    <source>
        <dbReference type="ARBA" id="ARBA00022723"/>
    </source>
</evidence>
<evidence type="ECO:0000256" key="6">
    <source>
        <dbReference type="ARBA" id="ARBA00023163"/>
    </source>
</evidence>
<keyword evidence="2" id="KW-0863">Zinc-finger</keyword>